<evidence type="ECO:0000313" key="2">
    <source>
        <dbReference type="Proteomes" id="UP000196594"/>
    </source>
</evidence>
<dbReference type="GO" id="GO:0004519">
    <property type="term" value="F:endonuclease activity"/>
    <property type="evidence" value="ECO:0007669"/>
    <property type="project" value="UniProtKB-KW"/>
</dbReference>
<keyword evidence="2" id="KW-1185">Reference proteome</keyword>
<protein>
    <submittedName>
        <fullName evidence="1">Restriction endonuclease</fullName>
    </submittedName>
</protein>
<name>A0ABX3ZJX2_9BACL</name>
<dbReference type="Gene3D" id="3.40.91.30">
    <property type="match status" value="1"/>
</dbReference>
<keyword evidence="1" id="KW-0255">Endonuclease</keyword>
<dbReference type="RefSeq" id="WP_087616128.1">
    <property type="nucleotide sequence ID" value="NZ_JAFBEY010000001.1"/>
</dbReference>
<organism evidence="1 2">
    <name type="scientific">Solibacillus kalamii</name>
    <dbReference type="NCBI Taxonomy" id="1748298"/>
    <lineage>
        <taxon>Bacteria</taxon>
        <taxon>Bacillati</taxon>
        <taxon>Bacillota</taxon>
        <taxon>Bacilli</taxon>
        <taxon>Bacillales</taxon>
        <taxon>Caryophanaceae</taxon>
        <taxon>Solibacillus</taxon>
    </lineage>
</organism>
<dbReference type="Proteomes" id="UP000196594">
    <property type="component" value="Unassembled WGS sequence"/>
</dbReference>
<dbReference type="EMBL" id="NHNT01000002">
    <property type="protein sequence ID" value="OUZ39988.1"/>
    <property type="molecule type" value="Genomic_DNA"/>
</dbReference>
<evidence type="ECO:0000313" key="1">
    <source>
        <dbReference type="EMBL" id="OUZ39988.1"/>
    </source>
</evidence>
<reference evidence="1 2" key="1">
    <citation type="journal article" date="2017" name="Int. J. Syst. Evol. Microbiol.">
        <title>Solibacillus kalamii sp. nov., isolated from a high-efficiency particulate arrestance filter system used in the International Space Station.</title>
        <authorList>
            <person name="Checinska Sielaff A."/>
            <person name="Kumar R.M."/>
            <person name="Pal D."/>
            <person name="Mayilraj S."/>
            <person name="Venkateswaran K."/>
        </authorList>
    </citation>
    <scope>NUCLEOTIDE SEQUENCE [LARGE SCALE GENOMIC DNA]</scope>
    <source>
        <strain evidence="1 2">ISSFR-015</strain>
    </source>
</reference>
<keyword evidence="1" id="KW-0378">Hydrolase</keyword>
<accession>A0ABX3ZJX2</accession>
<sequence length="311" mass="36205">MANRGYAGFYKNVYLRSSYEYAYAKYLDFYKIKWEFEIQVFNLGYKLYKPDFFILNPNNSIKKIVEIKSRNKKAIEQAKTDLKIISEHYGYDVDVISYKELLELYKPLPFSLNSVITEWINSDHTTINKAAFGALNGHYQMKHNDSTKKKIGAHTKLLWETDSISKLKMIEGLKKSGMKKGFIKVRRVERECLHCYKPFIALETSIQKYCSRTCSGSVAIKLATEASINKQLLLHQEIKKYVIAWTIENNEIVEKAPFNKIKPTIDPLLREIELKYGIKDLRIISKAIFGKDCGRKELLKFMKSICNENVC</sequence>
<gene>
    <name evidence="1" type="ORF">CBM15_05610</name>
</gene>
<keyword evidence="1" id="KW-0540">Nuclease</keyword>
<proteinExistence type="predicted"/>
<comment type="caution">
    <text evidence="1">The sequence shown here is derived from an EMBL/GenBank/DDBJ whole genome shotgun (WGS) entry which is preliminary data.</text>
</comment>